<gene>
    <name evidence="2" type="ORF">EXIGLDRAFT_703919</name>
</gene>
<feature type="compositionally biased region" description="Basic and acidic residues" evidence="1">
    <location>
        <begin position="589"/>
        <end position="604"/>
    </location>
</feature>
<feature type="region of interest" description="Disordered" evidence="1">
    <location>
        <begin position="553"/>
        <end position="675"/>
    </location>
</feature>
<proteinExistence type="predicted"/>
<feature type="compositionally biased region" description="Polar residues" evidence="1">
    <location>
        <begin position="577"/>
        <end position="586"/>
    </location>
</feature>
<sequence>MDTNVPASLPPGSRGTLTSERAGVPEQPPDWGRTPGAKPRSSRKAVTDDDDDGEPGDENSFRAIAAEFFQSTKAEIVDMMAEQAAEIRITKDLVNQLLTALNDLKTTRGRSKSRDSNRSSQRPMSEHAREQRRADTQSIREVKPATAAATSEPLPSPKTSLPAVAVTAARGDSTSDCAEFTGHFDAVPRDLYRLGSYAFTMRDFLAAQALIEVPRRELEEQGRWRARAFHAYATEAQKQAKARDVAVARDGEKSAVPRTSTQTPIRDIPPHMHVPTLTPKREDWSLDRQRLVPKLFHATSPNLRDDRQHESSPFVEPVSAMRSTPVREPPQETHFTEAQYRNLYGPGVDPMDQRLLLALYTFENKHFSERLPPKVNGVKMEPPTYTGGGDIASLENFLIKFFKWQMVHGLTDALGFAKALEVMGLCLKGSAERWYATECTLRAESGNDWTFESLIVGLRQRFVHATAKADAKVVYDTICLGPEGVMELESDLNRAAGYLVERPSDYDHRLRFMSALPFAMTQRMIQDGYTAEKSTLPQLVSKAVDLESAAKASAAARGRGTPRTIPVALKQNEERGTYQQTGQSFGRAQFRDRVRDRDWNRQQEKPLPPTPYGTGGGNKPFATPPARPGSTFTPRTDPSRSVRGNAAAVEPESDDAESAESPNVDATGTSDDIVPIGDNYQHEITALEKEPGSRDEYDGLGYDERDITGFDIEPDEWLAGEDDEALYERIAWTRMARVVDVEGTAHTAAAVTKPTVIYRHASRPAGSPDDQPMRAVGQRQFFEGIVRLGGLSAHVLVDTGTDTDMVSAEYARAAKMRTFQLHRPVSLQMACVGSRSRITFGARADVGIGELVVKDRYFDVANVDKYDAILGLPFLWATTATIRFQGVGILDINGQSFDLLESDFAVKHRVSSRDQTNRAAAPTKHGSAAVPPVNPRVHTARMGRIQYFEDDSTVVAEHLSTADEPCKPEPNREFVQQVDSDCDDLLRYGVDVCAQAVSTDCTTEMSLFTSAGVQELDEGLLSGTTSSRSNQNYWFDKIPMVDFILNSSTNTTTGLTPFETVYGYASQKVSRLSILTPSDLAIRMHGETGVADSNTTLPSTILVRPCDPELCIDADAALEDTRREHWEKERREARESQAGHH</sequence>
<feature type="compositionally biased region" description="Basic and acidic residues" evidence="1">
    <location>
        <begin position="124"/>
        <end position="143"/>
    </location>
</feature>
<evidence type="ECO:0000313" key="3">
    <source>
        <dbReference type="Proteomes" id="UP000077266"/>
    </source>
</evidence>
<dbReference type="STRING" id="1314781.A0A165BWQ2"/>
<name>A0A165BWQ2_EXIGL</name>
<dbReference type="InterPro" id="IPR021109">
    <property type="entry name" value="Peptidase_aspartic_dom_sf"/>
</dbReference>
<feature type="region of interest" description="Disordered" evidence="1">
    <location>
        <begin position="912"/>
        <end position="934"/>
    </location>
</feature>
<feature type="region of interest" description="Disordered" evidence="1">
    <location>
        <begin position="245"/>
        <end position="278"/>
    </location>
</feature>
<feature type="region of interest" description="Disordered" evidence="1">
    <location>
        <begin position="105"/>
        <end position="160"/>
    </location>
</feature>
<feature type="region of interest" description="Disordered" evidence="1">
    <location>
        <begin position="1"/>
        <end position="60"/>
    </location>
</feature>
<dbReference type="EMBL" id="KV426395">
    <property type="protein sequence ID" value="KZV81382.1"/>
    <property type="molecule type" value="Genomic_DNA"/>
</dbReference>
<keyword evidence="3" id="KW-1185">Reference proteome</keyword>
<dbReference type="Gene3D" id="2.40.70.10">
    <property type="entry name" value="Acid Proteases"/>
    <property type="match status" value="1"/>
</dbReference>
<dbReference type="SUPFAM" id="SSF50630">
    <property type="entry name" value="Acid proteases"/>
    <property type="match status" value="1"/>
</dbReference>
<evidence type="ECO:0000256" key="1">
    <source>
        <dbReference type="SAM" id="MobiDB-lite"/>
    </source>
</evidence>
<evidence type="ECO:0000313" key="2">
    <source>
        <dbReference type="EMBL" id="KZV81382.1"/>
    </source>
</evidence>
<protein>
    <submittedName>
        <fullName evidence="2">Uncharacterized protein</fullName>
    </submittedName>
</protein>
<dbReference type="AlphaFoldDB" id="A0A165BWQ2"/>
<dbReference type="Proteomes" id="UP000077266">
    <property type="component" value="Unassembled WGS sequence"/>
</dbReference>
<dbReference type="OrthoDB" id="2799149at2759"/>
<feature type="compositionally biased region" description="Acidic residues" evidence="1">
    <location>
        <begin position="48"/>
        <end position="57"/>
    </location>
</feature>
<feature type="region of interest" description="Disordered" evidence="1">
    <location>
        <begin position="302"/>
        <end position="332"/>
    </location>
</feature>
<feature type="compositionally biased region" description="Basic and acidic residues" evidence="1">
    <location>
        <begin position="245"/>
        <end position="255"/>
    </location>
</feature>
<organism evidence="2 3">
    <name type="scientific">Exidia glandulosa HHB12029</name>
    <dbReference type="NCBI Taxonomy" id="1314781"/>
    <lineage>
        <taxon>Eukaryota</taxon>
        <taxon>Fungi</taxon>
        <taxon>Dikarya</taxon>
        <taxon>Basidiomycota</taxon>
        <taxon>Agaricomycotina</taxon>
        <taxon>Agaricomycetes</taxon>
        <taxon>Auriculariales</taxon>
        <taxon>Exidiaceae</taxon>
        <taxon>Exidia</taxon>
    </lineage>
</organism>
<dbReference type="CDD" id="cd00303">
    <property type="entry name" value="retropepsin_like"/>
    <property type="match status" value="1"/>
</dbReference>
<reference evidence="2 3" key="1">
    <citation type="journal article" date="2016" name="Mol. Biol. Evol.">
        <title>Comparative Genomics of Early-Diverging Mushroom-Forming Fungi Provides Insights into the Origins of Lignocellulose Decay Capabilities.</title>
        <authorList>
            <person name="Nagy L.G."/>
            <person name="Riley R."/>
            <person name="Tritt A."/>
            <person name="Adam C."/>
            <person name="Daum C."/>
            <person name="Floudas D."/>
            <person name="Sun H."/>
            <person name="Yadav J.S."/>
            <person name="Pangilinan J."/>
            <person name="Larsson K.H."/>
            <person name="Matsuura K."/>
            <person name="Barry K."/>
            <person name="Labutti K."/>
            <person name="Kuo R."/>
            <person name="Ohm R.A."/>
            <person name="Bhattacharya S.S."/>
            <person name="Shirouzu T."/>
            <person name="Yoshinaga Y."/>
            <person name="Martin F.M."/>
            <person name="Grigoriev I.V."/>
            <person name="Hibbett D.S."/>
        </authorList>
    </citation>
    <scope>NUCLEOTIDE SEQUENCE [LARGE SCALE GENOMIC DNA]</scope>
    <source>
        <strain evidence="2 3">HHB12029</strain>
    </source>
</reference>
<accession>A0A165BWQ2</accession>
<dbReference type="InParanoid" id="A0A165BWQ2"/>